<dbReference type="EMBL" id="JACJQU010000001">
    <property type="protein sequence ID" value="MBD2291986.1"/>
    <property type="molecule type" value="Genomic_DNA"/>
</dbReference>
<feature type="domain" description="Tetrapyrrole biosynthesis uroporphyrinogen III synthase" evidence="1">
    <location>
        <begin position="36"/>
        <end position="264"/>
    </location>
</feature>
<dbReference type="SUPFAM" id="SSF69618">
    <property type="entry name" value="HemD-like"/>
    <property type="match status" value="1"/>
</dbReference>
<evidence type="ECO:0000313" key="2">
    <source>
        <dbReference type="EMBL" id="MBD2291986.1"/>
    </source>
</evidence>
<accession>A0A926WEI8</accession>
<dbReference type="GO" id="GO:0004852">
    <property type="term" value="F:uroporphyrinogen-III synthase activity"/>
    <property type="evidence" value="ECO:0007669"/>
    <property type="project" value="InterPro"/>
</dbReference>
<dbReference type="CDD" id="cd06578">
    <property type="entry name" value="HemD"/>
    <property type="match status" value="1"/>
</dbReference>
<dbReference type="InterPro" id="IPR036108">
    <property type="entry name" value="4pyrrol_syn_uPrphyn_synt_sf"/>
</dbReference>
<comment type="caution">
    <text evidence="2">The sequence shown here is derived from an EMBL/GenBank/DDBJ whole genome shotgun (WGS) entry which is preliminary data.</text>
</comment>
<dbReference type="Gene3D" id="3.40.50.10090">
    <property type="match status" value="2"/>
</dbReference>
<dbReference type="RefSeq" id="WP_190556012.1">
    <property type="nucleotide sequence ID" value="NZ_JACJQU010000001.1"/>
</dbReference>
<protein>
    <submittedName>
        <fullName evidence="2">Uroporphyrinogen-III synthase</fullName>
    </submittedName>
</protein>
<evidence type="ECO:0000313" key="3">
    <source>
        <dbReference type="Proteomes" id="UP000662185"/>
    </source>
</evidence>
<keyword evidence="3" id="KW-1185">Reference proteome</keyword>
<dbReference type="AlphaFoldDB" id="A0A926WEI8"/>
<dbReference type="InterPro" id="IPR003754">
    <property type="entry name" value="4pyrrol_synth_uPrphyn_synth"/>
</dbReference>
<organism evidence="2 3">
    <name type="scientific">Anabaena sphaerica FACHB-251</name>
    <dbReference type="NCBI Taxonomy" id="2692883"/>
    <lineage>
        <taxon>Bacteria</taxon>
        <taxon>Bacillati</taxon>
        <taxon>Cyanobacteriota</taxon>
        <taxon>Cyanophyceae</taxon>
        <taxon>Nostocales</taxon>
        <taxon>Nostocaceae</taxon>
        <taxon>Anabaena</taxon>
    </lineage>
</organism>
<dbReference type="PANTHER" id="PTHR38020:SF1">
    <property type="entry name" value="UROPORPHYRINOGEN-III SYNTHASE"/>
    <property type="match status" value="1"/>
</dbReference>
<dbReference type="Proteomes" id="UP000662185">
    <property type="component" value="Unassembled WGS sequence"/>
</dbReference>
<sequence>MLTNSSEINLLLPSSELPLYAKRILVTAPRNYACRLSEEIIKQGGLPVLMPTIETCFLSDYTHLDITLHNLDRFNWIIFTSRNGINAFFQRLHDLNIPLSVLQNCKLCALGKDSESLLSICGRVDLIPPEPSPAGIVAELSKIPNIHEQTVLVPAPEVVGLPEPNVIPSLINDLNKLGMQVTRLSTYITQYVNKDIYEVELNLIRQGMIDIIAFTSTAEIESFLRILDSKSDYENTIIACFGPYTAANAENLGFYVSIISKDYSSFAGFTAAMADFFT</sequence>
<dbReference type="PANTHER" id="PTHR38020">
    <property type="entry name" value="UROPORPHYRINOGEN-III SYNTHASE"/>
    <property type="match status" value="1"/>
</dbReference>
<gene>
    <name evidence="2" type="ORF">H6G06_00450</name>
</gene>
<proteinExistence type="predicted"/>
<name>A0A926WEI8_9NOST</name>
<dbReference type="GO" id="GO:0033014">
    <property type="term" value="P:tetrapyrrole biosynthetic process"/>
    <property type="evidence" value="ECO:0007669"/>
    <property type="project" value="InterPro"/>
</dbReference>
<dbReference type="Pfam" id="PF02602">
    <property type="entry name" value="HEM4"/>
    <property type="match status" value="1"/>
</dbReference>
<evidence type="ECO:0000259" key="1">
    <source>
        <dbReference type="Pfam" id="PF02602"/>
    </source>
</evidence>
<reference evidence="3" key="1">
    <citation type="journal article" date="2020" name="ISME J.">
        <title>Comparative genomics reveals insights into cyanobacterial evolution and habitat adaptation.</title>
        <authorList>
            <person name="Chen M.Y."/>
            <person name="Teng W.K."/>
            <person name="Zhao L."/>
            <person name="Hu C.X."/>
            <person name="Zhou Y.K."/>
            <person name="Han B.P."/>
            <person name="Song L.R."/>
            <person name="Shu W.S."/>
        </authorList>
    </citation>
    <scope>NUCLEOTIDE SEQUENCE [LARGE SCALE GENOMIC DNA]</scope>
    <source>
        <strain evidence="3">FACHB-251</strain>
    </source>
</reference>